<feature type="modified residue" description="4-aspartylphosphate" evidence="8">
    <location>
        <position position="52"/>
    </location>
</feature>
<dbReference type="EMBL" id="FWEV01000136">
    <property type="protein sequence ID" value="SLM30367.1"/>
    <property type="molecule type" value="Genomic_DNA"/>
</dbReference>
<dbReference type="GO" id="GO:0005524">
    <property type="term" value="F:ATP binding"/>
    <property type="evidence" value="ECO:0007669"/>
    <property type="project" value="UniProtKB-KW"/>
</dbReference>
<evidence type="ECO:0000256" key="5">
    <source>
        <dbReference type="ARBA" id="ARBA00023015"/>
    </source>
</evidence>
<evidence type="ECO:0000313" key="12">
    <source>
        <dbReference type="Proteomes" id="UP000191931"/>
    </source>
</evidence>
<dbReference type="Gene3D" id="1.10.8.60">
    <property type="match status" value="1"/>
</dbReference>
<dbReference type="PROSITE" id="PS00688">
    <property type="entry name" value="SIGMA54_INTERACT_3"/>
    <property type="match status" value="1"/>
</dbReference>
<dbReference type="FunFam" id="3.40.50.2300:FF:000018">
    <property type="entry name" value="DNA-binding transcriptional regulator NtrC"/>
    <property type="match status" value="1"/>
</dbReference>
<dbReference type="Gene3D" id="1.10.10.60">
    <property type="entry name" value="Homeodomain-like"/>
    <property type="match status" value="1"/>
</dbReference>
<dbReference type="InterPro" id="IPR002078">
    <property type="entry name" value="Sigma_54_int"/>
</dbReference>
<reference evidence="11 12" key="1">
    <citation type="submission" date="2017-03" db="EMBL/GenBank/DDBJ databases">
        <authorList>
            <person name="Afonso C.L."/>
            <person name="Miller P.J."/>
            <person name="Scott M.A."/>
            <person name="Spackman E."/>
            <person name="Goraichik I."/>
            <person name="Dimitrov K.M."/>
            <person name="Suarez D.L."/>
            <person name="Swayne D.E."/>
        </authorList>
    </citation>
    <scope>NUCLEOTIDE SEQUENCE [LARGE SCALE GENOMIC DNA]</scope>
    <source>
        <strain evidence="11">PRJEB14757</strain>
    </source>
</reference>
<evidence type="ECO:0000256" key="7">
    <source>
        <dbReference type="ARBA" id="ARBA00023163"/>
    </source>
</evidence>
<dbReference type="InterPro" id="IPR002197">
    <property type="entry name" value="HTH_Fis"/>
</dbReference>
<keyword evidence="5" id="KW-0805">Transcription regulation</keyword>
<dbReference type="CDD" id="cd00009">
    <property type="entry name" value="AAA"/>
    <property type="match status" value="1"/>
</dbReference>
<evidence type="ECO:0000256" key="8">
    <source>
        <dbReference type="PROSITE-ProRule" id="PRU00169"/>
    </source>
</evidence>
<dbReference type="STRING" id="1246637.MTBBW1_2200021"/>
<dbReference type="InterPro" id="IPR009057">
    <property type="entry name" value="Homeodomain-like_sf"/>
</dbReference>
<organism evidence="11 12">
    <name type="scientific">Desulfamplus magnetovallimortis</name>
    <dbReference type="NCBI Taxonomy" id="1246637"/>
    <lineage>
        <taxon>Bacteria</taxon>
        <taxon>Pseudomonadati</taxon>
        <taxon>Thermodesulfobacteriota</taxon>
        <taxon>Desulfobacteria</taxon>
        <taxon>Desulfobacterales</taxon>
        <taxon>Desulfobacteraceae</taxon>
        <taxon>Desulfamplus</taxon>
    </lineage>
</organism>
<keyword evidence="3" id="KW-0067">ATP-binding</keyword>
<dbReference type="InterPro" id="IPR027417">
    <property type="entry name" value="P-loop_NTPase"/>
</dbReference>
<dbReference type="InterPro" id="IPR058031">
    <property type="entry name" value="AAA_lid_NorR"/>
</dbReference>
<dbReference type="SUPFAM" id="SSF46689">
    <property type="entry name" value="Homeodomain-like"/>
    <property type="match status" value="1"/>
</dbReference>
<proteinExistence type="predicted"/>
<keyword evidence="6" id="KW-0238">DNA-binding</keyword>
<dbReference type="PROSITE" id="PS00676">
    <property type="entry name" value="SIGMA54_INTERACT_2"/>
    <property type="match status" value="1"/>
</dbReference>
<dbReference type="InterPro" id="IPR025943">
    <property type="entry name" value="Sigma_54_int_dom_ATP-bd_2"/>
</dbReference>
<dbReference type="PROSITE" id="PS00675">
    <property type="entry name" value="SIGMA54_INTERACT_1"/>
    <property type="match status" value="1"/>
</dbReference>
<dbReference type="GO" id="GO:0000160">
    <property type="term" value="P:phosphorelay signal transduction system"/>
    <property type="evidence" value="ECO:0007669"/>
    <property type="project" value="UniProtKB-KW"/>
</dbReference>
<dbReference type="InterPro" id="IPR011006">
    <property type="entry name" value="CheY-like_superfamily"/>
</dbReference>
<dbReference type="InterPro" id="IPR025944">
    <property type="entry name" value="Sigma_54_int_dom_CS"/>
</dbReference>
<evidence type="ECO:0000256" key="3">
    <source>
        <dbReference type="ARBA" id="ARBA00022840"/>
    </source>
</evidence>
<dbReference type="PANTHER" id="PTHR32071:SF21">
    <property type="entry name" value="TRANSCRIPTIONAL REGULATORY PROTEIN FLGR"/>
    <property type="match status" value="1"/>
</dbReference>
<dbReference type="Proteomes" id="UP000191931">
    <property type="component" value="Unassembled WGS sequence"/>
</dbReference>
<evidence type="ECO:0000259" key="10">
    <source>
        <dbReference type="PROSITE" id="PS50110"/>
    </source>
</evidence>
<feature type="domain" description="Sigma-54 factor interaction" evidence="9">
    <location>
        <begin position="141"/>
        <end position="370"/>
    </location>
</feature>
<evidence type="ECO:0000256" key="2">
    <source>
        <dbReference type="ARBA" id="ARBA00022741"/>
    </source>
</evidence>
<dbReference type="SMART" id="SM00448">
    <property type="entry name" value="REC"/>
    <property type="match status" value="1"/>
</dbReference>
<evidence type="ECO:0000256" key="6">
    <source>
        <dbReference type="ARBA" id="ARBA00023125"/>
    </source>
</evidence>
<dbReference type="SUPFAM" id="SSF52172">
    <property type="entry name" value="CheY-like"/>
    <property type="match status" value="1"/>
</dbReference>
<dbReference type="OrthoDB" id="9763792at2"/>
<dbReference type="AlphaFoldDB" id="A0A1W1HCZ3"/>
<dbReference type="CDD" id="cd00156">
    <property type="entry name" value="REC"/>
    <property type="match status" value="1"/>
</dbReference>
<keyword evidence="7" id="KW-0804">Transcription</keyword>
<keyword evidence="12" id="KW-1185">Reference proteome</keyword>
<dbReference type="PRINTS" id="PR01590">
    <property type="entry name" value="HTHFIS"/>
</dbReference>
<dbReference type="InterPro" id="IPR025662">
    <property type="entry name" value="Sigma_54_int_dom_ATP-bd_1"/>
</dbReference>
<keyword evidence="1 8" id="KW-0597">Phosphoprotein</keyword>
<gene>
    <name evidence="11" type="primary">zraR</name>
    <name evidence="11" type="ORF">MTBBW1_2200021</name>
</gene>
<feature type="domain" description="Response regulatory" evidence="10">
    <location>
        <begin position="3"/>
        <end position="117"/>
    </location>
</feature>
<dbReference type="GO" id="GO:0043565">
    <property type="term" value="F:sequence-specific DNA binding"/>
    <property type="evidence" value="ECO:0007669"/>
    <property type="project" value="InterPro"/>
</dbReference>
<keyword evidence="4" id="KW-0902">Two-component regulatory system</keyword>
<evidence type="ECO:0000256" key="4">
    <source>
        <dbReference type="ARBA" id="ARBA00023012"/>
    </source>
</evidence>
<accession>A0A1W1HCZ3</accession>
<protein>
    <submittedName>
        <fullName evidence="11">Transcriptional regulatory protein ZraR</fullName>
    </submittedName>
</protein>
<dbReference type="Pfam" id="PF02954">
    <property type="entry name" value="HTH_8"/>
    <property type="match status" value="1"/>
</dbReference>
<dbReference type="SMART" id="SM00382">
    <property type="entry name" value="AAA"/>
    <property type="match status" value="1"/>
</dbReference>
<keyword evidence="2" id="KW-0547">Nucleotide-binding</keyword>
<dbReference type="Pfam" id="PF00158">
    <property type="entry name" value="Sigma54_activat"/>
    <property type="match status" value="1"/>
</dbReference>
<dbReference type="PROSITE" id="PS50110">
    <property type="entry name" value="RESPONSE_REGULATORY"/>
    <property type="match status" value="1"/>
</dbReference>
<evidence type="ECO:0000313" key="11">
    <source>
        <dbReference type="EMBL" id="SLM30367.1"/>
    </source>
</evidence>
<dbReference type="PANTHER" id="PTHR32071">
    <property type="entry name" value="TRANSCRIPTIONAL REGULATORY PROTEIN"/>
    <property type="match status" value="1"/>
</dbReference>
<dbReference type="GO" id="GO:0006355">
    <property type="term" value="P:regulation of DNA-templated transcription"/>
    <property type="evidence" value="ECO:0007669"/>
    <property type="project" value="InterPro"/>
</dbReference>
<dbReference type="Gene3D" id="3.40.50.2300">
    <property type="match status" value="1"/>
</dbReference>
<sequence>MAKILVVDDEERIRQILKLMLMSLGHDIDEAFDGRDAFEKLEKDYFDLVISDIRMDRLDGRGLLKKIKEEDIPCPVVFITAFASTESVVEALRLGAVDYLVKPFDEKHVEVAVERALGVGRLLSENRQLKLAIQNGTNDHFIFASSAMKSVEEMSLKVAQSDATVLITGESGTGKEVIARLIHRASSRASNRFVAVNCAAITETLVEAELFGHEKGSFTGANARKEGKFEYADGGTLFLDEVGELPLNSQAKLLRAIQERKFQRVGGNQEIPVNTRIICATNQDLGRMASEKKFRQDLYYRLAVFPIHVPPLRERKEDILPLTRFFVEKFANINDVTSDAITKGALKKLSEYSWPGNVRELANVMERVMILKAGALPMTSDDLRFISVGQDRQDLQDDLFSIPPTGIDYDEIQRNIVQQAMDMTAGNQSSAARLLGLSRARFRTLLKLLEDA</sequence>
<dbReference type="Gene3D" id="3.40.50.300">
    <property type="entry name" value="P-loop containing nucleotide triphosphate hydrolases"/>
    <property type="match status" value="1"/>
</dbReference>
<dbReference type="SUPFAM" id="SSF52540">
    <property type="entry name" value="P-loop containing nucleoside triphosphate hydrolases"/>
    <property type="match status" value="1"/>
</dbReference>
<dbReference type="InterPro" id="IPR001789">
    <property type="entry name" value="Sig_transdc_resp-reg_receiver"/>
</dbReference>
<dbReference type="PROSITE" id="PS50045">
    <property type="entry name" value="SIGMA54_INTERACT_4"/>
    <property type="match status" value="1"/>
</dbReference>
<evidence type="ECO:0000256" key="1">
    <source>
        <dbReference type="ARBA" id="ARBA00022553"/>
    </source>
</evidence>
<dbReference type="Pfam" id="PF00072">
    <property type="entry name" value="Response_reg"/>
    <property type="match status" value="1"/>
</dbReference>
<evidence type="ECO:0000259" key="9">
    <source>
        <dbReference type="PROSITE" id="PS50045"/>
    </source>
</evidence>
<dbReference type="Pfam" id="PF25601">
    <property type="entry name" value="AAA_lid_14"/>
    <property type="match status" value="1"/>
</dbReference>
<dbReference type="FunFam" id="3.40.50.300:FF:000006">
    <property type="entry name" value="DNA-binding transcriptional regulator NtrC"/>
    <property type="match status" value="1"/>
</dbReference>
<name>A0A1W1HCZ3_9BACT</name>
<dbReference type="InterPro" id="IPR003593">
    <property type="entry name" value="AAA+_ATPase"/>
</dbReference>
<dbReference type="RefSeq" id="WP_080808217.1">
    <property type="nucleotide sequence ID" value="NZ_LT828560.1"/>
</dbReference>